<dbReference type="PANTHER" id="PTHR42912:SF45">
    <property type="entry name" value="23S RRNA (GUANINE(745)-N(1))-METHYLTRANSFERASE"/>
    <property type="match status" value="1"/>
</dbReference>
<gene>
    <name evidence="3" type="ORF">CAQU_04770</name>
</gene>
<evidence type="ECO:0000313" key="3">
    <source>
        <dbReference type="EMBL" id="APT84486.1"/>
    </source>
</evidence>
<dbReference type="PIRSF" id="PIRSF018249">
    <property type="entry name" value="MyrA_prd"/>
    <property type="match status" value="1"/>
</dbReference>
<dbReference type="CDD" id="cd02440">
    <property type="entry name" value="AdoMet_MTases"/>
    <property type="match status" value="1"/>
</dbReference>
<evidence type="ECO:0000259" key="2">
    <source>
        <dbReference type="Pfam" id="PF08241"/>
    </source>
</evidence>
<dbReference type="PANTHER" id="PTHR42912">
    <property type="entry name" value="METHYLTRANSFERASE"/>
    <property type="match status" value="1"/>
</dbReference>
<dbReference type="EMBL" id="CP009245">
    <property type="protein sequence ID" value="APT84486.1"/>
    <property type="molecule type" value="Genomic_DNA"/>
</dbReference>
<dbReference type="KEGG" id="caqu:CAQU_04770"/>
<accession>A0A1L7CF79</accession>
<dbReference type="SUPFAM" id="SSF53335">
    <property type="entry name" value="S-adenosyl-L-methionine-dependent methyltransferases"/>
    <property type="match status" value="1"/>
</dbReference>
<sequence length="292" mass="30754">MLTDIVDVLATPGDFQPLSMADDGLSLVAADGRSFPINESGYVTIAGAEGLRYQGDDAEMISAREAFLSRGHYATFVEAVTAAVHDALDDAGVDDDASPVLLEVGAGTGYYLSHSLDSIPGSTGVGIDVSLPAASILAHCHPRVGAVVADAWAQLPLKDNSVDVIAVAFAPRNASEFARVLKPGGQVVVLTDVPGHLLELREPLGITDVEEGKLERLIDQASSHLTPIAEPEIIEFPMTLDQQSIAAQIGMSPSARHIHPDVLGRRIAALPDHMTVTARAAILRFAARSEEN</sequence>
<name>A0A1L7CF79_9CORY</name>
<protein>
    <submittedName>
        <fullName evidence="3">SAM-dependent methyltransferase</fullName>
    </submittedName>
</protein>
<dbReference type="OrthoDB" id="108476at2"/>
<feature type="binding site" evidence="1">
    <location>
        <position position="73"/>
    </location>
    <ligand>
        <name>S-adenosyl-L-methionine</name>
        <dbReference type="ChEBI" id="CHEBI:59789"/>
    </ligand>
</feature>
<keyword evidence="1" id="KW-0949">S-adenosyl-L-methionine</keyword>
<dbReference type="RefSeq" id="WP_075728384.1">
    <property type="nucleotide sequence ID" value="NZ_CP009245.1"/>
</dbReference>
<dbReference type="AlphaFoldDB" id="A0A1L7CF79"/>
<evidence type="ECO:0000256" key="1">
    <source>
        <dbReference type="PIRSR" id="PIRSR018249-2"/>
    </source>
</evidence>
<dbReference type="GO" id="GO:0032259">
    <property type="term" value="P:methylation"/>
    <property type="evidence" value="ECO:0007669"/>
    <property type="project" value="UniProtKB-KW"/>
</dbReference>
<feature type="domain" description="Methyltransferase type 11" evidence="2">
    <location>
        <begin position="102"/>
        <end position="189"/>
    </location>
</feature>
<dbReference type="InterPro" id="IPR029063">
    <property type="entry name" value="SAM-dependent_MTases_sf"/>
</dbReference>
<dbReference type="Gene3D" id="3.40.50.150">
    <property type="entry name" value="Vaccinia Virus protein VP39"/>
    <property type="match status" value="1"/>
</dbReference>
<reference evidence="3 4" key="1">
    <citation type="submission" date="2014-08" db="EMBL/GenBank/DDBJ databases">
        <title>Complete genome sequence of Corynebacterium aquilae S-613T(T) (=DSM 44791(T)), isolated from the choana of a healthy golden eagle.</title>
        <authorList>
            <person name="Ruckert C."/>
            <person name="Albersmeier A."/>
            <person name="Winkler A."/>
            <person name="Kalinowski J."/>
        </authorList>
    </citation>
    <scope>NUCLEOTIDE SEQUENCE [LARGE SCALE GENOMIC DNA]</scope>
    <source>
        <strain evidence="3 4">S-613</strain>
    </source>
</reference>
<keyword evidence="4" id="KW-1185">Reference proteome</keyword>
<keyword evidence="3" id="KW-0489">Methyltransferase</keyword>
<dbReference type="InterPro" id="IPR013216">
    <property type="entry name" value="Methyltransf_11"/>
</dbReference>
<dbReference type="GO" id="GO:0008757">
    <property type="term" value="F:S-adenosylmethionine-dependent methyltransferase activity"/>
    <property type="evidence" value="ECO:0007669"/>
    <property type="project" value="InterPro"/>
</dbReference>
<dbReference type="InterPro" id="IPR050508">
    <property type="entry name" value="Methyltransf_Superfamily"/>
</dbReference>
<feature type="binding site" evidence="1">
    <location>
        <position position="196"/>
    </location>
    <ligand>
        <name>S-adenosyl-L-methionine</name>
        <dbReference type="ChEBI" id="CHEBI:59789"/>
    </ligand>
</feature>
<dbReference type="Proteomes" id="UP000185478">
    <property type="component" value="Chromosome"/>
</dbReference>
<proteinExistence type="predicted"/>
<feature type="binding site" evidence="1">
    <location>
        <begin position="108"/>
        <end position="109"/>
    </location>
    <ligand>
        <name>S-adenosyl-L-methionine</name>
        <dbReference type="ChEBI" id="CHEBI:59789"/>
    </ligand>
</feature>
<keyword evidence="3" id="KW-0808">Transferase</keyword>
<evidence type="ECO:0000313" key="4">
    <source>
        <dbReference type="Proteomes" id="UP000185478"/>
    </source>
</evidence>
<organism evidence="3 4">
    <name type="scientific">Corynebacterium aquilae DSM 44791</name>
    <dbReference type="NCBI Taxonomy" id="1431546"/>
    <lineage>
        <taxon>Bacteria</taxon>
        <taxon>Bacillati</taxon>
        <taxon>Actinomycetota</taxon>
        <taxon>Actinomycetes</taxon>
        <taxon>Mycobacteriales</taxon>
        <taxon>Corynebacteriaceae</taxon>
        <taxon>Corynebacterium</taxon>
    </lineage>
</organism>
<dbReference type="Pfam" id="PF08241">
    <property type="entry name" value="Methyltransf_11"/>
    <property type="match status" value="1"/>
</dbReference>
<dbReference type="InterPro" id="IPR016718">
    <property type="entry name" value="rRNA_m1G-MeTrfase_A_prd"/>
</dbReference>